<reference evidence="2 3" key="1">
    <citation type="journal article" date="2010" name="Stand. Genomic Sci.">
        <title>Complete genome sequence of Rhizobium leguminosarum bv trifolii strain WSM2304, an effective microsymbiont of the South American clover Trifolium polymorphum.</title>
        <authorList>
            <person name="Reeve W."/>
            <person name="O'Hara G."/>
            <person name="Chain P."/>
            <person name="Ardley J."/>
            <person name="Brau L."/>
            <person name="Nandesena K."/>
            <person name="Tiwari R."/>
            <person name="Malfatti S."/>
            <person name="Kiss H."/>
            <person name="Lapidus A."/>
            <person name="Copeland A."/>
            <person name="Nolan M."/>
            <person name="Land M."/>
            <person name="Ivanova N."/>
            <person name="Mavromatis K."/>
            <person name="Markowitz V."/>
            <person name="Kyrpides N."/>
            <person name="Melino V."/>
            <person name="Denton M."/>
            <person name="Yates R."/>
            <person name="Howieson J."/>
        </authorList>
    </citation>
    <scope>NUCLEOTIDE SEQUENCE [LARGE SCALE GENOMIC DNA]</scope>
    <source>
        <strain evidence="2 3">WSM2304</strain>
    </source>
</reference>
<evidence type="ECO:0000313" key="2">
    <source>
        <dbReference type="EMBL" id="ACI55732.1"/>
    </source>
</evidence>
<dbReference type="AlphaFoldDB" id="A0ABF7QNP0"/>
<dbReference type="PANTHER" id="PTHR30595:SF6">
    <property type="entry name" value="SCHLAFEN ALBA-2 DOMAIN-CONTAINING PROTEIN"/>
    <property type="match status" value="1"/>
</dbReference>
<protein>
    <submittedName>
        <fullName evidence="2">Transcriptional regulator</fullName>
    </submittedName>
</protein>
<dbReference type="InterPro" id="IPR038475">
    <property type="entry name" value="RecG_C_sf"/>
</dbReference>
<organism evidence="2 3">
    <name type="scientific">Rhizobium leguminosarum bv. trifolii (strain WSM2304)</name>
    <dbReference type="NCBI Taxonomy" id="395492"/>
    <lineage>
        <taxon>Bacteria</taxon>
        <taxon>Pseudomonadati</taxon>
        <taxon>Pseudomonadota</taxon>
        <taxon>Alphaproteobacteria</taxon>
        <taxon>Hyphomicrobiales</taxon>
        <taxon>Rhizobiaceae</taxon>
        <taxon>Rhizobium/Agrobacterium group</taxon>
        <taxon>Rhizobium</taxon>
    </lineage>
</organism>
<name>A0ABF7QNP0_RHILW</name>
<proteinExistence type="predicted"/>
<dbReference type="PANTHER" id="PTHR30595">
    <property type="entry name" value="GLPR-RELATED TRANSCRIPTIONAL REPRESSOR"/>
    <property type="match status" value="1"/>
</dbReference>
<dbReference type="InterPro" id="IPR007421">
    <property type="entry name" value="Schlafen_AlbA_2_dom"/>
</dbReference>
<dbReference type="KEGG" id="rlt:Rleg2_2458"/>
<gene>
    <name evidence="2" type="ordered locus">Rleg2_2458</name>
</gene>
<dbReference type="InterPro" id="IPR038461">
    <property type="entry name" value="Schlafen_AlbA_2_dom_sf"/>
</dbReference>
<dbReference type="EMBL" id="CP001191">
    <property type="protein sequence ID" value="ACI55732.1"/>
    <property type="molecule type" value="Genomic_DNA"/>
</dbReference>
<dbReference type="RefSeq" id="WP_012558256.1">
    <property type="nucleotide sequence ID" value="NC_011369.1"/>
</dbReference>
<dbReference type="Pfam" id="PF04326">
    <property type="entry name" value="SLFN_AlbA_2"/>
    <property type="match status" value="1"/>
</dbReference>
<dbReference type="Proteomes" id="UP000008330">
    <property type="component" value="Chromosome"/>
</dbReference>
<dbReference type="Pfam" id="PF13749">
    <property type="entry name" value="HATPase_c_4"/>
    <property type="match status" value="1"/>
</dbReference>
<evidence type="ECO:0000259" key="1">
    <source>
        <dbReference type="Pfam" id="PF04326"/>
    </source>
</evidence>
<accession>A0ABF7QNP0</accession>
<evidence type="ECO:0000313" key="3">
    <source>
        <dbReference type="Proteomes" id="UP000008330"/>
    </source>
</evidence>
<feature type="domain" description="Schlafen AlbA-2" evidence="1">
    <location>
        <begin position="19"/>
        <end position="147"/>
    </location>
</feature>
<dbReference type="Gene3D" id="3.30.950.30">
    <property type="entry name" value="Schlafen, AAA domain"/>
    <property type="match status" value="1"/>
</dbReference>
<sequence>MILSDSASELIKRLNEVDESEDLEAKTVSGSDPGKSVYETICAMANEPGLGGGVVLLGVSKEIGLFPFYTATGVRDPDKLSSEIVSSCSSLFNSPVRVNVTPEKVGRKIVLKITVPEAARGQKPVYFKATGLPKGAYRRLGPTDVRCTDEDLSAFFMDQSHESADSQIVKEASWNDIDRNAIQAYRRSRKEAYPAAAELEMNDEDMLEALGAVRIRGGKIRCTLAGLLLFGSQPALRRHFPSMRFDYIRVPSLGWAENTEMPFEALEMRGSLLLVAQKIMAAIADDLPKAFKIEDHHSGQRTEMPVLPFRVIREAVVNALMHRNYRVNKPVQILRYPNRLVIKNPGYSLKAEERFDESGSALRNPVVAEVLHETRYAETKGSGIRVMKRLMEKSGLASPTFDSDRTLDEFTATFLFHHFLDEKDIAWLANFKSLDLSQDQMKGMIFLREVGAISNSIYRGLNSVDTLTASKSLRKLRTLDLIVEPSVGSKNTYVPGPAFAKLANKDGSTATSTVSMDAKIDDVDANRFLQVQMGEMPDKLRKDVLFAQLQARLQPEKAMDLIVRLCKWRALSLAEIAKLLDKSSAHVSTKYVQSLVSEGRLQYTYPEMVQHPHQRYVAK</sequence>
<keyword evidence="3" id="KW-1185">Reference proteome</keyword>
<dbReference type="Gene3D" id="3.30.565.60">
    <property type="match status" value="1"/>
</dbReference>